<dbReference type="AlphaFoldDB" id="A0A1B6HGB8"/>
<accession>A0A1B6HGB8</accession>
<protein>
    <submittedName>
        <fullName evidence="2">Uncharacterized protein</fullName>
    </submittedName>
</protein>
<reference evidence="2" key="1">
    <citation type="submission" date="2015-11" db="EMBL/GenBank/DDBJ databases">
        <title>De novo transcriptome assembly of four potential Pierce s Disease insect vectors from Arizona vineyards.</title>
        <authorList>
            <person name="Tassone E.E."/>
        </authorList>
    </citation>
    <scope>NUCLEOTIDE SEQUENCE</scope>
</reference>
<proteinExistence type="predicted"/>
<keyword evidence="1" id="KW-0472">Membrane</keyword>
<evidence type="ECO:0000256" key="1">
    <source>
        <dbReference type="SAM" id="Phobius"/>
    </source>
</evidence>
<feature type="non-terminal residue" evidence="2">
    <location>
        <position position="386"/>
    </location>
</feature>
<organism evidence="2">
    <name type="scientific">Homalodisca liturata</name>
    <dbReference type="NCBI Taxonomy" id="320908"/>
    <lineage>
        <taxon>Eukaryota</taxon>
        <taxon>Metazoa</taxon>
        <taxon>Ecdysozoa</taxon>
        <taxon>Arthropoda</taxon>
        <taxon>Hexapoda</taxon>
        <taxon>Insecta</taxon>
        <taxon>Pterygota</taxon>
        <taxon>Neoptera</taxon>
        <taxon>Paraneoptera</taxon>
        <taxon>Hemiptera</taxon>
        <taxon>Auchenorrhyncha</taxon>
        <taxon>Membracoidea</taxon>
        <taxon>Cicadellidae</taxon>
        <taxon>Cicadellinae</taxon>
        <taxon>Proconiini</taxon>
        <taxon>Homalodisca</taxon>
    </lineage>
</organism>
<gene>
    <name evidence="2" type="ORF">g.43747</name>
</gene>
<dbReference type="InterPro" id="IPR009003">
    <property type="entry name" value="Peptidase_S1_PA"/>
</dbReference>
<feature type="transmembrane region" description="Helical" evidence="1">
    <location>
        <begin position="7"/>
        <end position="27"/>
    </location>
</feature>
<keyword evidence="1" id="KW-1133">Transmembrane helix</keyword>
<feature type="non-terminal residue" evidence="2">
    <location>
        <position position="1"/>
    </location>
</feature>
<sequence length="386" mass="44503">NMHVCSIVYVCLFTVLWVIVAPDFGAYRSPGYISTDIPYSAVGFYDQWDRADAIDKGKPVETFKETIFRKLLSYTRDCGLLEDDVGEGLVKYAHAICTNSCLPEYRLHFGLSAAYLPCQDIYGINYGVCCLAHKTTSFSANFKDEGMFWDYEPSDFHFYDGVIMSHLNWNRMLEDRPVQSALDTQKLKNRQFQMELSHELVCGLSVKRHVYSNKPFYVNYTRPFEKLLLVFFCMDPRLCTISTSGDFRTNPAWDSFCQSRLHKGSSAGQRAKTRCCHPANAQAGYFSQQLFDWRFPQLPWFLRYAPGVRSNFMCEVYNRYVCKGTENTCFLNRGINRASGRPVHIKPTTIREFPHIARLGVMARNVLLFHCLGSLISRRFILSAWT</sequence>
<keyword evidence="1" id="KW-0812">Transmembrane</keyword>
<dbReference type="EMBL" id="GECU01034031">
    <property type="protein sequence ID" value="JAS73675.1"/>
    <property type="molecule type" value="Transcribed_RNA"/>
</dbReference>
<dbReference type="SUPFAM" id="SSF50494">
    <property type="entry name" value="Trypsin-like serine proteases"/>
    <property type="match status" value="1"/>
</dbReference>
<evidence type="ECO:0000313" key="2">
    <source>
        <dbReference type="EMBL" id="JAS73675.1"/>
    </source>
</evidence>
<name>A0A1B6HGB8_9HEMI</name>